<dbReference type="Pfam" id="PF13509">
    <property type="entry name" value="S1_2"/>
    <property type="match status" value="2"/>
</dbReference>
<evidence type="ECO:0000313" key="4">
    <source>
        <dbReference type="EMBL" id="XAM18629.1"/>
    </source>
</evidence>
<dbReference type="InterPro" id="IPR036388">
    <property type="entry name" value="WH-like_DNA-bd_sf"/>
</dbReference>
<dbReference type="RefSeq" id="WP_343353932.1">
    <property type="nucleotide sequence ID" value="NZ_CP145316.1"/>
</dbReference>
<evidence type="ECO:0000259" key="2">
    <source>
        <dbReference type="Pfam" id="PF13509"/>
    </source>
</evidence>
<proteinExistence type="inferred from homology"/>
<evidence type="ECO:0000313" key="5">
    <source>
        <dbReference type="Proteomes" id="UP001434737"/>
    </source>
</evidence>
<evidence type="ECO:0000259" key="3">
    <source>
        <dbReference type="Pfam" id="PF17783"/>
    </source>
</evidence>
<dbReference type="InterPro" id="IPR040764">
    <property type="entry name" value="CvfB_WH"/>
</dbReference>
<dbReference type="Pfam" id="PF17783">
    <property type="entry name" value="WHD_CvfB"/>
    <property type="match status" value="1"/>
</dbReference>
<dbReference type="PANTHER" id="PTHR37296">
    <property type="entry name" value="CONSERVED VIRULENCE FACTOR B"/>
    <property type="match status" value="1"/>
</dbReference>
<dbReference type="Proteomes" id="UP001434737">
    <property type="component" value="Chromosome"/>
</dbReference>
<feature type="domain" description="Conserved virulence factor B first S1" evidence="2">
    <location>
        <begin position="14"/>
        <end position="84"/>
    </location>
</feature>
<name>A0ABZ3F640_9HELI</name>
<accession>A0ABZ3F640</accession>
<feature type="domain" description="Conserved virulence factor B-like winged helix" evidence="3">
    <location>
        <begin position="241"/>
        <end position="280"/>
    </location>
</feature>
<protein>
    <submittedName>
        <fullName evidence="4">S1-like domain-containing RNA-binding protein</fullName>
    </submittedName>
</protein>
<sequence length="289" mass="32371">MSPHNKIESPAIPIGITQTLRLARFSPNGVYLTPIVSKDSTNCTSQIPQILLPNKFITPQHRLNDNISVFVYTDSNDRPIATTQIPKAQCGDIATLQVVGHSPFGCFLDLGLDKDIFMPCKNPTRFALNTSVCVFITLDKQSRLIAKCDIKPHLKNAMLKPHSKVNAFLFESSPLGFGCVVEGQYYGLLYHNQIPQGECIKLGASIHAYTQGYRADGKLDLTLFTPHNTAQKQMLLDSMPLSLHFDASPEQIFERFKISKKLFKRLINELTREGKIAFMQNEGVFKQTN</sequence>
<comment type="similarity">
    <text evidence="1">Belongs to the CvfB family.</text>
</comment>
<reference evidence="4 5" key="1">
    <citation type="submission" date="2024-02" db="EMBL/GenBank/DDBJ databases">
        <title>Genome and pathogenicity analysis of Helicobacter mastomyrinus isolated from mice.</title>
        <authorList>
            <person name="Zhu L."/>
        </authorList>
    </citation>
    <scope>NUCLEOTIDE SEQUENCE [LARGE SCALE GENOMIC DNA]</scope>
    <source>
        <strain evidence="4 5">Hm-17</strain>
    </source>
</reference>
<evidence type="ECO:0000256" key="1">
    <source>
        <dbReference type="PIRNR" id="PIRNR012524"/>
    </source>
</evidence>
<gene>
    <name evidence="4" type="ORF">V3I05_02810</name>
</gene>
<dbReference type="InterPro" id="IPR014464">
    <property type="entry name" value="CvfB_fam"/>
</dbReference>
<dbReference type="InterPro" id="IPR012340">
    <property type="entry name" value="NA-bd_OB-fold"/>
</dbReference>
<dbReference type="Gene3D" id="2.40.50.140">
    <property type="entry name" value="Nucleic acid-binding proteins"/>
    <property type="match status" value="1"/>
</dbReference>
<dbReference type="PANTHER" id="PTHR37296:SF1">
    <property type="entry name" value="CONSERVED VIRULENCE FACTOR B"/>
    <property type="match status" value="1"/>
</dbReference>
<feature type="domain" description="Conserved virulence factor B first S1" evidence="2">
    <location>
        <begin position="91"/>
        <end position="146"/>
    </location>
</feature>
<dbReference type="PIRSF" id="PIRSF012524">
    <property type="entry name" value="YitL_S1"/>
    <property type="match status" value="1"/>
</dbReference>
<dbReference type="InterPro" id="IPR039566">
    <property type="entry name" value="CvfB_S1_st"/>
</dbReference>
<organism evidence="4 5">
    <name type="scientific">Helicobacter mastomyrinus</name>
    <dbReference type="NCBI Taxonomy" id="287948"/>
    <lineage>
        <taxon>Bacteria</taxon>
        <taxon>Pseudomonadati</taxon>
        <taxon>Campylobacterota</taxon>
        <taxon>Epsilonproteobacteria</taxon>
        <taxon>Campylobacterales</taxon>
        <taxon>Helicobacteraceae</taxon>
        <taxon>Helicobacter</taxon>
    </lineage>
</organism>
<keyword evidence="5" id="KW-1185">Reference proteome</keyword>
<dbReference type="Gene3D" id="1.10.10.10">
    <property type="entry name" value="Winged helix-like DNA-binding domain superfamily/Winged helix DNA-binding domain"/>
    <property type="match status" value="1"/>
</dbReference>
<dbReference type="EMBL" id="CP145316">
    <property type="protein sequence ID" value="XAM18629.1"/>
    <property type="molecule type" value="Genomic_DNA"/>
</dbReference>